<reference evidence="2" key="1">
    <citation type="submission" date="2018-01" db="EMBL/GenBank/DDBJ databases">
        <title>An insight into the sialome of Amazonian anophelines.</title>
        <authorList>
            <person name="Ribeiro J.M."/>
            <person name="Scarpassa V."/>
            <person name="Calvo E."/>
        </authorList>
    </citation>
    <scope>NUCLEOTIDE SEQUENCE</scope>
</reference>
<sequence>MTVGRTVTVLMCHSVGLAILLLATIGLVGPDRQIALHVVLRRSERTIDLPEQTVVRVLARGGTARSFRAILVGFG</sequence>
<keyword evidence="1" id="KW-1133">Transmembrane helix</keyword>
<dbReference type="EMBL" id="GGFL01010288">
    <property type="protein sequence ID" value="MBW74466.1"/>
    <property type="molecule type" value="Transcribed_RNA"/>
</dbReference>
<feature type="transmembrane region" description="Helical" evidence="1">
    <location>
        <begin position="6"/>
        <end position="28"/>
    </location>
</feature>
<evidence type="ECO:0000256" key="1">
    <source>
        <dbReference type="SAM" id="Phobius"/>
    </source>
</evidence>
<keyword evidence="1" id="KW-0812">Transmembrane</keyword>
<accession>A0A2M4DA75</accession>
<evidence type="ECO:0000313" key="2">
    <source>
        <dbReference type="EMBL" id="MBW74466.1"/>
    </source>
</evidence>
<proteinExistence type="predicted"/>
<organism evidence="2">
    <name type="scientific">Anopheles darlingi</name>
    <name type="common">Mosquito</name>
    <dbReference type="NCBI Taxonomy" id="43151"/>
    <lineage>
        <taxon>Eukaryota</taxon>
        <taxon>Metazoa</taxon>
        <taxon>Ecdysozoa</taxon>
        <taxon>Arthropoda</taxon>
        <taxon>Hexapoda</taxon>
        <taxon>Insecta</taxon>
        <taxon>Pterygota</taxon>
        <taxon>Neoptera</taxon>
        <taxon>Endopterygota</taxon>
        <taxon>Diptera</taxon>
        <taxon>Nematocera</taxon>
        <taxon>Culicoidea</taxon>
        <taxon>Culicidae</taxon>
        <taxon>Anophelinae</taxon>
        <taxon>Anopheles</taxon>
    </lineage>
</organism>
<name>A0A2M4DA75_ANODA</name>
<protein>
    <submittedName>
        <fullName evidence="2">Putative secreted protein</fullName>
    </submittedName>
</protein>
<keyword evidence="1" id="KW-0472">Membrane</keyword>
<dbReference type="AlphaFoldDB" id="A0A2M4DA75"/>